<evidence type="ECO:0000313" key="3">
    <source>
        <dbReference type="Proteomes" id="UP001500320"/>
    </source>
</evidence>
<reference evidence="3" key="1">
    <citation type="journal article" date="2019" name="Int. J. Syst. Evol. Microbiol.">
        <title>The Global Catalogue of Microorganisms (GCM) 10K type strain sequencing project: providing services to taxonomists for standard genome sequencing and annotation.</title>
        <authorList>
            <consortium name="The Broad Institute Genomics Platform"/>
            <consortium name="The Broad Institute Genome Sequencing Center for Infectious Disease"/>
            <person name="Wu L."/>
            <person name="Ma J."/>
        </authorList>
    </citation>
    <scope>NUCLEOTIDE SEQUENCE [LARGE SCALE GENOMIC DNA]</scope>
    <source>
        <strain evidence="3">JCM 9373</strain>
    </source>
</reference>
<feature type="transmembrane region" description="Helical" evidence="1">
    <location>
        <begin position="66"/>
        <end position="87"/>
    </location>
</feature>
<sequence>MQANDVRVLKGAALPTVAAGAVVIAAAAVLAGVPGALGAAIGLALVAVFFTVGLVAVSYASRVSPAVMMVTAVTTYAVKVLVIMAMLKAFETATAFEPRAFGWSAVICTVVWTAGEMRGFVKTKMLYVDPGAASPGQGDRR</sequence>
<proteinExistence type="predicted"/>
<protein>
    <recommendedName>
        <fullName evidence="4">ATP synthase protein I</fullName>
    </recommendedName>
</protein>
<dbReference type="Proteomes" id="UP001500320">
    <property type="component" value="Unassembled WGS sequence"/>
</dbReference>
<accession>A0ABP6MLF2</accession>
<name>A0ABP6MLF2_9ACTN</name>
<evidence type="ECO:0008006" key="4">
    <source>
        <dbReference type="Google" id="ProtNLM"/>
    </source>
</evidence>
<dbReference type="EMBL" id="BAAAUT010000002">
    <property type="protein sequence ID" value="GAA3116322.1"/>
    <property type="molecule type" value="Genomic_DNA"/>
</dbReference>
<feature type="transmembrane region" description="Helical" evidence="1">
    <location>
        <begin position="12"/>
        <end position="33"/>
    </location>
</feature>
<keyword evidence="1" id="KW-1133">Transmembrane helix</keyword>
<feature type="transmembrane region" description="Helical" evidence="1">
    <location>
        <begin position="39"/>
        <end position="59"/>
    </location>
</feature>
<gene>
    <name evidence="2" type="ORF">GCM10010466_04240</name>
</gene>
<keyword evidence="3" id="KW-1185">Reference proteome</keyword>
<comment type="caution">
    <text evidence="2">The sequence shown here is derived from an EMBL/GenBank/DDBJ whole genome shotgun (WGS) entry which is preliminary data.</text>
</comment>
<feature type="transmembrane region" description="Helical" evidence="1">
    <location>
        <begin position="99"/>
        <end position="115"/>
    </location>
</feature>
<dbReference type="RefSeq" id="WP_344855242.1">
    <property type="nucleotide sequence ID" value="NZ_BAAAUT010000002.1"/>
</dbReference>
<organism evidence="2 3">
    <name type="scientific">Planomonospora alba</name>
    <dbReference type="NCBI Taxonomy" id="161354"/>
    <lineage>
        <taxon>Bacteria</taxon>
        <taxon>Bacillati</taxon>
        <taxon>Actinomycetota</taxon>
        <taxon>Actinomycetes</taxon>
        <taxon>Streptosporangiales</taxon>
        <taxon>Streptosporangiaceae</taxon>
        <taxon>Planomonospora</taxon>
    </lineage>
</organism>
<evidence type="ECO:0000313" key="2">
    <source>
        <dbReference type="EMBL" id="GAA3116322.1"/>
    </source>
</evidence>
<keyword evidence="1" id="KW-0812">Transmembrane</keyword>
<keyword evidence="1" id="KW-0472">Membrane</keyword>
<evidence type="ECO:0000256" key="1">
    <source>
        <dbReference type="SAM" id="Phobius"/>
    </source>
</evidence>